<keyword evidence="4" id="KW-0804">Transcription</keyword>
<evidence type="ECO:0000259" key="7">
    <source>
        <dbReference type="PROSITE" id="PS50863"/>
    </source>
</evidence>
<evidence type="ECO:0000313" key="9">
    <source>
        <dbReference type="Proteomes" id="UP001642360"/>
    </source>
</evidence>
<feature type="compositionally biased region" description="Basic and acidic residues" evidence="6">
    <location>
        <begin position="14"/>
        <end position="28"/>
    </location>
</feature>
<dbReference type="SUPFAM" id="SSF101936">
    <property type="entry name" value="DNA-binding pseudobarrel domain"/>
    <property type="match status" value="1"/>
</dbReference>
<evidence type="ECO:0000256" key="4">
    <source>
        <dbReference type="ARBA" id="ARBA00023163"/>
    </source>
</evidence>
<evidence type="ECO:0000256" key="2">
    <source>
        <dbReference type="ARBA" id="ARBA00023015"/>
    </source>
</evidence>
<dbReference type="InterPro" id="IPR044837">
    <property type="entry name" value="REM16-like"/>
</dbReference>
<evidence type="ECO:0000256" key="1">
    <source>
        <dbReference type="ARBA" id="ARBA00004123"/>
    </source>
</evidence>
<evidence type="ECO:0000256" key="5">
    <source>
        <dbReference type="ARBA" id="ARBA00023242"/>
    </source>
</evidence>
<comment type="subcellular location">
    <subcellularLocation>
        <location evidence="1">Nucleus</location>
    </subcellularLocation>
</comment>
<feature type="region of interest" description="Disordered" evidence="6">
    <location>
        <begin position="1"/>
        <end position="71"/>
    </location>
</feature>
<proteinExistence type="predicted"/>
<dbReference type="AlphaFoldDB" id="A0ABC8UJP2"/>
<keyword evidence="9" id="KW-1185">Reference proteome</keyword>
<feature type="compositionally biased region" description="Polar residues" evidence="6">
    <location>
        <begin position="33"/>
        <end position="54"/>
    </location>
</feature>
<keyword evidence="2" id="KW-0805">Transcription regulation</keyword>
<dbReference type="EMBL" id="CAUOFW020007969">
    <property type="protein sequence ID" value="CAK9181250.1"/>
    <property type="molecule type" value="Genomic_DNA"/>
</dbReference>
<evidence type="ECO:0000256" key="6">
    <source>
        <dbReference type="SAM" id="MobiDB-lite"/>
    </source>
</evidence>
<evidence type="ECO:0000313" key="8">
    <source>
        <dbReference type="EMBL" id="CAK9181250.1"/>
    </source>
</evidence>
<gene>
    <name evidence="8" type="ORF">ILEXP_LOCUS51301</name>
</gene>
<evidence type="ECO:0000256" key="3">
    <source>
        <dbReference type="ARBA" id="ARBA00023125"/>
    </source>
</evidence>
<organism evidence="8 9">
    <name type="scientific">Ilex paraguariensis</name>
    <name type="common">yerba mate</name>
    <dbReference type="NCBI Taxonomy" id="185542"/>
    <lineage>
        <taxon>Eukaryota</taxon>
        <taxon>Viridiplantae</taxon>
        <taxon>Streptophyta</taxon>
        <taxon>Embryophyta</taxon>
        <taxon>Tracheophyta</taxon>
        <taxon>Spermatophyta</taxon>
        <taxon>Magnoliopsida</taxon>
        <taxon>eudicotyledons</taxon>
        <taxon>Gunneridae</taxon>
        <taxon>Pentapetalae</taxon>
        <taxon>asterids</taxon>
        <taxon>campanulids</taxon>
        <taxon>Aquifoliales</taxon>
        <taxon>Aquifoliaceae</taxon>
        <taxon>Ilex</taxon>
    </lineage>
</organism>
<dbReference type="GO" id="GO:0003677">
    <property type="term" value="F:DNA binding"/>
    <property type="evidence" value="ECO:0007669"/>
    <property type="project" value="UniProtKB-KW"/>
</dbReference>
<sequence length="228" mass="26031">MEAERLKGKVIIKQRHETLANANKDQEKPMVVSHSSFSKPNTSVSSSMIKQKSPQEVKKRKIPRKPKSLNSKAKQDVIDFCSNRFARESVVSDNRQNASYERKKTRRTTFDDLYNSIEAKFTVMERAGVVLENLSAESPSFVKCMLPSNVAHGFWLFLPKEFCDYHLPSHDTTVILVDEFGDEYKTKYLLERHGLSGGWRAFSIAHRLLKGDLLVFHLVGPCKLKVSV</sequence>
<dbReference type="InterPro" id="IPR015300">
    <property type="entry name" value="DNA-bd_pseudobarrel_sf"/>
</dbReference>
<dbReference type="InterPro" id="IPR003340">
    <property type="entry name" value="B3_DNA-bd"/>
</dbReference>
<feature type="compositionally biased region" description="Basic residues" evidence="6">
    <location>
        <begin position="58"/>
        <end position="67"/>
    </location>
</feature>
<dbReference type="SMART" id="SM01019">
    <property type="entry name" value="B3"/>
    <property type="match status" value="1"/>
</dbReference>
<dbReference type="CDD" id="cd10017">
    <property type="entry name" value="B3_DNA"/>
    <property type="match status" value="1"/>
</dbReference>
<dbReference type="Proteomes" id="UP001642360">
    <property type="component" value="Unassembled WGS sequence"/>
</dbReference>
<dbReference type="PROSITE" id="PS50863">
    <property type="entry name" value="B3"/>
    <property type="match status" value="1"/>
</dbReference>
<reference evidence="8 9" key="1">
    <citation type="submission" date="2024-02" db="EMBL/GenBank/DDBJ databases">
        <authorList>
            <person name="Vignale AGUSTIN F."/>
            <person name="Sosa J E."/>
            <person name="Modenutti C."/>
        </authorList>
    </citation>
    <scope>NUCLEOTIDE SEQUENCE [LARGE SCALE GENOMIC DNA]</scope>
</reference>
<comment type="caution">
    <text evidence="8">The sequence shown here is derived from an EMBL/GenBank/DDBJ whole genome shotgun (WGS) entry which is preliminary data.</text>
</comment>
<protein>
    <recommendedName>
        <fullName evidence="7">TF-B3 domain-containing protein</fullName>
    </recommendedName>
</protein>
<dbReference type="Gene3D" id="2.40.330.10">
    <property type="entry name" value="DNA-binding pseudobarrel domain"/>
    <property type="match status" value="1"/>
</dbReference>
<dbReference type="GO" id="GO:0005634">
    <property type="term" value="C:nucleus"/>
    <property type="evidence" value="ECO:0007669"/>
    <property type="project" value="UniProtKB-SubCell"/>
</dbReference>
<dbReference type="PANTHER" id="PTHR31391:SF67">
    <property type="entry name" value="TF-B3 DOMAIN-CONTAINING PROTEIN"/>
    <property type="match status" value="1"/>
</dbReference>
<name>A0ABC8UJP2_9AQUA</name>
<dbReference type="PANTHER" id="PTHR31391">
    <property type="entry name" value="B3 DOMAIN-CONTAINING PROTEIN OS11G0197600-RELATED"/>
    <property type="match status" value="1"/>
</dbReference>
<dbReference type="Pfam" id="PF02362">
    <property type="entry name" value="B3"/>
    <property type="match status" value="1"/>
</dbReference>
<accession>A0ABC8UJP2</accession>
<keyword evidence="3" id="KW-0238">DNA-binding</keyword>
<feature type="domain" description="TF-B3" evidence="7">
    <location>
        <begin position="141"/>
        <end position="228"/>
    </location>
</feature>
<keyword evidence="5" id="KW-0539">Nucleus</keyword>